<evidence type="ECO:0008006" key="3">
    <source>
        <dbReference type="Google" id="ProtNLM"/>
    </source>
</evidence>
<keyword evidence="2" id="KW-1185">Reference proteome</keyword>
<dbReference type="InterPro" id="IPR011008">
    <property type="entry name" value="Dimeric_a/b-barrel"/>
</dbReference>
<reference evidence="1 2" key="1">
    <citation type="submission" date="2019-06" db="EMBL/GenBank/DDBJ databases">
        <title>Sequencing the genomes of 1000 actinobacteria strains.</title>
        <authorList>
            <person name="Klenk H.-P."/>
        </authorList>
    </citation>
    <scope>NUCLEOTIDE SEQUENCE [LARGE SCALE GENOMIC DNA]</scope>
    <source>
        <strain evidence="1 2">DSM 25218</strain>
    </source>
</reference>
<dbReference type="Proteomes" id="UP000320209">
    <property type="component" value="Unassembled WGS sequence"/>
</dbReference>
<organism evidence="1 2">
    <name type="scientific">Nocardioides albertanoniae</name>
    <dbReference type="NCBI Taxonomy" id="1175486"/>
    <lineage>
        <taxon>Bacteria</taxon>
        <taxon>Bacillati</taxon>
        <taxon>Actinomycetota</taxon>
        <taxon>Actinomycetes</taxon>
        <taxon>Propionibacteriales</taxon>
        <taxon>Nocardioidaceae</taxon>
        <taxon>Nocardioides</taxon>
    </lineage>
</organism>
<protein>
    <recommendedName>
        <fullName evidence="3">YCII-related domain-containing protein</fullName>
    </recommendedName>
</protein>
<sequence>MALIAVTYTYNDLPELRAAHLSAHREFLGSLPGLVLSGPTSTGSALLLFEGDVDTESIETTLDDDPFRAVGLIDARQVFEWTPVLGSWKDTLGL</sequence>
<proteinExistence type="predicted"/>
<evidence type="ECO:0000313" key="1">
    <source>
        <dbReference type="EMBL" id="TQL70616.1"/>
    </source>
</evidence>
<comment type="caution">
    <text evidence="1">The sequence shown here is derived from an EMBL/GenBank/DDBJ whole genome shotgun (WGS) entry which is preliminary data.</text>
</comment>
<name>A0A543ADN6_9ACTN</name>
<accession>A0A543ADN6</accession>
<evidence type="ECO:0000313" key="2">
    <source>
        <dbReference type="Proteomes" id="UP000320209"/>
    </source>
</evidence>
<dbReference type="RefSeq" id="WP_141782320.1">
    <property type="nucleotide sequence ID" value="NZ_VFOV01000001.1"/>
</dbReference>
<gene>
    <name evidence="1" type="ORF">FB381_4555</name>
</gene>
<dbReference type="SUPFAM" id="SSF54909">
    <property type="entry name" value="Dimeric alpha+beta barrel"/>
    <property type="match status" value="1"/>
</dbReference>
<dbReference type="EMBL" id="VFOV01000001">
    <property type="protein sequence ID" value="TQL70616.1"/>
    <property type="molecule type" value="Genomic_DNA"/>
</dbReference>
<dbReference type="AlphaFoldDB" id="A0A543ADN6"/>
<dbReference type="OrthoDB" id="8968203at2"/>